<organism evidence="2 3">
    <name type="scientific">Mycolicibacterium neworleansense</name>
    <dbReference type="NCBI Taxonomy" id="146018"/>
    <lineage>
        <taxon>Bacteria</taxon>
        <taxon>Bacillati</taxon>
        <taxon>Actinomycetota</taxon>
        <taxon>Actinomycetes</taxon>
        <taxon>Mycobacteriales</taxon>
        <taxon>Mycobacteriaceae</taxon>
        <taxon>Mycolicibacterium</taxon>
    </lineage>
</organism>
<dbReference type="PANTHER" id="PTHR33608">
    <property type="entry name" value="BLL2464 PROTEIN"/>
    <property type="match status" value="1"/>
</dbReference>
<dbReference type="RefSeq" id="WP_090517214.1">
    <property type="nucleotide sequence ID" value="NZ_CWKH01000002.1"/>
</dbReference>
<dbReference type="InterPro" id="IPR002881">
    <property type="entry name" value="DUF58"/>
</dbReference>
<reference evidence="3" key="1">
    <citation type="submission" date="2015-07" db="EMBL/GenBank/DDBJ databases">
        <authorList>
            <person name="Urmite Genomes"/>
        </authorList>
    </citation>
    <scope>NUCLEOTIDE SEQUENCE [LARGE SCALE GENOMIC DNA]</scope>
    <source>
        <strain evidence="3">type strain: ATCC 49404</strain>
    </source>
</reference>
<name>A0A0H5RVH0_9MYCO</name>
<keyword evidence="2" id="KW-0449">Lipoprotein</keyword>
<protein>
    <submittedName>
        <fullName evidence="2">Lipoprotein</fullName>
    </submittedName>
</protein>
<dbReference type="Proteomes" id="UP000199147">
    <property type="component" value="Unassembled WGS sequence"/>
</dbReference>
<sequence precursor="true">MVLTGRAGLVALVCVLPIALAPWPATAFVALAALLAVAVATDVVLAGRIGGLRLSRGGESTARLGKTVDAMLSVHNTGRRRVRGTIRDAWPPSATAQPRAHQVNIDAGQQVSLATRLHPVRRGDQHSELVTVRSIGPLGLAGRQRSQRLPGQVRILPPFLSRKHLPSRLARLRQLDGAIPVLIRGQGTEFDSLREYVVGDDVRSIDWRATARRADVVVRTWRPERDRRVVIVLDTGRTSAGRVGVDPTALDPGGWPRLDWSMDAALLLAALASRAGDHVDFLAIDRTPRAGVWGASRTELLASVVAAMAPLQPALVESDATAMVSAVLRRVRGRALIVLLTDLNASALDEGLMTVLPQLSARHQVLLAAVSDPRVDQLAAGRSDAAQVYDAAAAERARNDRRAIASRLRGHGVDVVDARPEDLAPALADHYLAMKAAGKL</sequence>
<evidence type="ECO:0000313" key="3">
    <source>
        <dbReference type="Proteomes" id="UP000199147"/>
    </source>
</evidence>
<dbReference type="STRING" id="146018.BN2156_04668"/>
<gene>
    <name evidence="2" type="ORF">BN2156_04668</name>
</gene>
<accession>A0A0H5RVH0</accession>
<evidence type="ECO:0000259" key="1">
    <source>
        <dbReference type="Pfam" id="PF01882"/>
    </source>
</evidence>
<dbReference type="AlphaFoldDB" id="A0A0H5RVH0"/>
<dbReference type="OrthoDB" id="845740at2"/>
<dbReference type="EMBL" id="CWKH01000002">
    <property type="protein sequence ID" value="CRZ17776.1"/>
    <property type="molecule type" value="Genomic_DNA"/>
</dbReference>
<proteinExistence type="predicted"/>
<keyword evidence="3" id="KW-1185">Reference proteome</keyword>
<feature type="domain" description="DUF58" evidence="1">
    <location>
        <begin position="193"/>
        <end position="399"/>
    </location>
</feature>
<dbReference type="Pfam" id="PF01882">
    <property type="entry name" value="DUF58"/>
    <property type="match status" value="1"/>
</dbReference>
<dbReference type="PANTHER" id="PTHR33608:SF3">
    <property type="entry name" value="SLR2013 PROTEIN"/>
    <property type="match status" value="1"/>
</dbReference>
<evidence type="ECO:0000313" key="2">
    <source>
        <dbReference type="EMBL" id="CRZ17776.1"/>
    </source>
</evidence>